<organism evidence="7 8">
    <name type="scientific">Eubacterium ruminantium</name>
    <dbReference type="NCBI Taxonomy" id="42322"/>
    <lineage>
        <taxon>Bacteria</taxon>
        <taxon>Bacillati</taxon>
        <taxon>Bacillota</taxon>
        <taxon>Clostridia</taxon>
        <taxon>Eubacteriales</taxon>
        <taxon>Eubacteriaceae</taxon>
        <taxon>Eubacterium</taxon>
    </lineage>
</organism>
<dbReference type="RefSeq" id="WP_078785823.1">
    <property type="nucleotide sequence ID" value="NZ_FMTO01000002.1"/>
</dbReference>
<evidence type="ECO:0000313" key="8">
    <source>
        <dbReference type="Proteomes" id="UP000189857"/>
    </source>
</evidence>
<dbReference type="Gene3D" id="6.10.340.10">
    <property type="match status" value="1"/>
</dbReference>
<name>A0A1T4K3V4_9FIRM</name>
<dbReference type="Pfam" id="PF02518">
    <property type="entry name" value="HATPase_c"/>
    <property type="match status" value="1"/>
</dbReference>
<comment type="subcellular location">
    <subcellularLocation>
        <location evidence="1">Membrane</location>
    </subcellularLocation>
</comment>
<keyword evidence="5" id="KW-0472">Membrane</keyword>
<keyword evidence="4 7" id="KW-0418">Kinase</keyword>
<dbReference type="Pfam" id="PF06580">
    <property type="entry name" value="His_kinase"/>
    <property type="match status" value="1"/>
</dbReference>
<dbReference type="SUPFAM" id="SSF55874">
    <property type="entry name" value="ATPase domain of HSP90 chaperone/DNA topoisomerase II/histidine kinase"/>
    <property type="match status" value="1"/>
</dbReference>
<proteinExistence type="predicted"/>
<keyword evidence="5" id="KW-0812">Transmembrane</keyword>
<dbReference type="InterPro" id="IPR003594">
    <property type="entry name" value="HATPase_dom"/>
</dbReference>
<dbReference type="PROSITE" id="PS50885">
    <property type="entry name" value="HAMP"/>
    <property type="match status" value="1"/>
</dbReference>
<dbReference type="Gene3D" id="3.30.565.10">
    <property type="entry name" value="Histidine kinase-like ATPase, C-terminal domain"/>
    <property type="match status" value="1"/>
</dbReference>
<protein>
    <submittedName>
        <fullName evidence="7">Two-component system, sensor histidine kinase YesM</fullName>
    </submittedName>
</protein>
<evidence type="ECO:0000313" key="7">
    <source>
        <dbReference type="EMBL" id="SJZ37023.1"/>
    </source>
</evidence>
<dbReference type="InterPro" id="IPR036890">
    <property type="entry name" value="HATPase_C_sf"/>
</dbReference>
<evidence type="ECO:0000256" key="5">
    <source>
        <dbReference type="SAM" id="Phobius"/>
    </source>
</evidence>
<accession>A0A1T4K3V4</accession>
<evidence type="ECO:0000259" key="6">
    <source>
        <dbReference type="PROSITE" id="PS50885"/>
    </source>
</evidence>
<keyword evidence="8" id="KW-1185">Reference proteome</keyword>
<dbReference type="OrthoDB" id="9809348at2"/>
<evidence type="ECO:0000256" key="3">
    <source>
        <dbReference type="ARBA" id="ARBA00022679"/>
    </source>
</evidence>
<evidence type="ECO:0000256" key="1">
    <source>
        <dbReference type="ARBA" id="ARBA00004370"/>
    </source>
</evidence>
<sequence>MFRRTKKLIRFLGNINNMKLGTKFRYLFIAFVFVPLIVSSLIIINSVYSSYEEKDSRKHKNEAEILKNTIYSEFDYASAIGQNMYKNDYLERFLSERYSSPYEYFLAYLSITSKSTIGSNMGMDNARVMIYADNETILNGGEFFKLKPVRMTQWYNVLAKEKSGTRLMFYYDTTRVPYVAAKRKIFFLRKLDSKSYNGCERVLKIEMDYSKFANKLAGIAKEYDVYILGDNKVIYSNVEANNTSQNFKKFTKEADVGYSTKFKLYGLDMEICIIRESGLKFANLIRIFPLVLLFVVMNICLPLYVLSKLEKSLIRRLNIIEQAFSRVNDEELHKIEDIPGSDEISELMNNYNVMVDRTNSLIQTVYKDKLNEREMDIARQNAELLALHSQINPHFLFNALESIRMHSIIKREYETADMVECLAVMQRNNTNWGNDMVSVRDEAEFVKAYLELQKYRFGDRLSYRIEIDKECEEIVIPKLTIVTFAENACIHGIEKKAKPGWIFVRVYKEERYTVIEVEDTGAGMTDDEAEFMKQLMATSSIENLKTNKHVGIMNACLRLKMMNKGVSFRVESEDKTGTLIEIRIPFDEM</sequence>
<dbReference type="InterPro" id="IPR010559">
    <property type="entry name" value="Sig_transdc_His_kin_internal"/>
</dbReference>
<dbReference type="EMBL" id="FUXA01000003">
    <property type="protein sequence ID" value="SJZ37023.1"/>
    <property type="molecule type" value="Genomic_DNA"/>
</dbReference>
<gene>
    <name evidence="7" type="ORF">SAMN02745110_00141</name>
</gene>
<keyword evidence="3" id="KW-0808">Transferase</keyword>
<dbReference type="PANTHER" id="PTHR34220">
    <property type="entry name" value="SENSOR HISTIDINE KINASE YPDA"/>
    <property type="match status" value="1"/>
</dbReference>
<dbReference type="InterPro" id="IPR050640">
    <property type="entry name" value="Bact_2-comp_sensor_kinase"/>
</dbReference>
<dbReference type="GO" id="GO:0000155">
    <property type="term" value="F:phosphorelay sensor kinase activity"/>
    <property type="evidence" value="ECO:0007669"/>
    <property type="project" value="InterPro"/>
</dbReference>
<dbReference type="GO" id="GO:0016020">
    <property type="term" value="C:membrane"/>
    <property type="evidence" value="ECO:0007669"/>
    <property type="project" value="UniProtKB-SubCell"/>
</dbReference>
<feature type="transmembrane region" description="Helical" evidence="5">
    <location>
        <begin position="287"/>
        <end position="306"/>
    </location>
</feature>
<keyword evidence="2" id="KW-0597">Phosphoprotein</keyword>
<dbReference type="AlphaFoldDB" id="A0A1T4K3V4"/>
<keyword evidence="5" id="KW-1133">Transmembrane helix</keyword>
<evidence type="ECO:0000256" key="4">
    <source>
        <dbReference type="ARBA" id="ARBA00022777"/>
    </source>
</evidence>
<reference evidence="7 8" key="1">
    <citation type="submission" date="2017-02" db="EMBL/GenBank/DDBJ databases">
        <authorList>
            <person name="Peterson S.W."/>
        </authorList>
    </citation>
    <scope>NUCLEOTIDE SEQUENCE [LARGE SCALE GENOMIC DNA]</scope>
    <source>
        <strain evidence="7 8">ATCC 17233</strain>
    </source>
</reference>
<evidence type="ECO:0000256" key="2">
    <source>
        <dbReference type="ARBA" id="ARBA00022553"/>
    </source>
</evidence>
<dbReference type="PANTHER" id="PTHR34220:SF7">
    <property type="entry name" value="SENSOR HISTIDINE KINASE YPDA"/>
    <property type="match status" value="1"/>
</dbReference>
<feature type="transmembrane region" description="Helical" evidence="5">
    <location>
        <begin position="26"/>
        <end position="48"/>
    </location>
</feature>
<feature type="domain" description="HAMP" evidence="6">
    <location>
        <begin position="311"/>
        <end position="363"/>
    </location>
</feature>
<dbReference type="Proteomes" id="UP000189857">
    <property type="component" value="Unassembled WGS sequence"/>
</dbReference>
<dbReference type="InterPro" id="IPR003660">
    <property type="entry name" value="HAMP_dom"/>
</dbReference>